<organism evidence="11 12">
    <name type="scientific">Aerophobetes bacterium</name>
    <dbReference type="NCBI Taxonomy" id="2030807"/>
    <lineage>
        <taxon>Bacteria</taxon>
        <taxon>Candidatus Aerophobota</taxon>
    </lineage>
</organism>
<dbReference type="PRINTS" id="PR00344">
    <property type="entry name" value="BCTRLSENSOR"/>
</dbReference>
<dbReference type="EC" id="2.7.13.3" evidence="2"/>
<evidence type="ECO:0000256" key="5">
    <source>
        <dbReference type="ARBA" id="ARBA00022741"/>
    </source>
</evidence>
<dbReference type="InterPro" id="IPR003594">
    <property type="entry name" value="HATPase_dom"/>
</dbReference>
<keyword evidence="7" id="KW-0067">ATP-binding</keyword>
<evidence type="ECO:0000256" key="8">
    <source>
        <dbReference type="ARBA" id="ARBA00023012"/>
    </source>
</evidence>
<keyword evidence="6" id="KW-0418">Kinase</keyword>
<dbReference type="PANTHER" id="PTHR43065:SF46">
    <property type="entry name" value="C4-DICARBOXYLATE TRANSPORT SENSOR PROTEIN DCTB"/>
    <property type="match status" value="1"/>
</dbReference>
<dbReference type="InterPro" id="IPR005467">
    <property type="entry name" value="His_kinase_dom"/>
</dbReference>
<dbReference type="SMART" id="SM00387">
    <property type="entry name" value="HATPase_c"/>
    <property type="match status" value="1"/>
</dbReference>
<dbReference type="GO" id="GO:0000155">
    <property type="term" value="F:phosphorelay sensor kinase activity"/>
    <property type="evidence" value="ECO:0007669"/>
    <property type="project" value="InterPro"/>
</dbReference>
<dbReference type="GO" id="GO:0005524">
    <property type="term" value="F:ATP binding"/>
    <property type="evidence" value="ECO:0007669"/>
    <property type="project" value="UniProtKB-KW"/>
</dbReference>
<dbReference type="InterPro" id="IPR003018">
    <property type="entry name" value="GAF"/>
</dbReference>
<dbReference type="SMART" id="SM00388">
    <property type="entry name" value="HisKA"/>
    <property type="match status" value="1"/>
</dbReference>
<dbReference type="SUPFAM" id="SSF55781">
    <property type="entry name" value="GAF domain-like"/>
    <property type="match status" value="1"/>
</dbReference>
<dbReference type="InterPro" id="IPR036097">
    <property type="entry name" value="HisK_dim/P_sf"/>
</dbReference>
<dbReference type="InterPro" id="IPR036890">
    <property type="entry name" value="HATPase_C_sf"/>
</dbReference>
<dbReference type="InterPro" id="IPR004358">
    <property type="entry name" value="Sig_transdc_His_kin-like_C"/>
</dbReference>
<evidence type="ECO:0000256" key="6">
    <source>
        <dbReference type="ARBA" id="ARBA00022777"/>
    </source>
</evidence>
<dbReference type="Gene3D" id="1.10.287.130">
    <property type="match status" value="1"/>
</dbReference>
<keyword evidence="5" id="KW-0547">Nucleotide-binding</keyword>
<reference evidence="11 12" key="1">
    <citation type="submission" date="2019-03" db="EMBL/GenBank/DDBJ databases">
        <title>Metabolic potential of uncultured bacteria and archaea associated with petroleum seepage in deep-sea sediments.</title>
        <authorList>
            <person name="Dong X."/>
            <person name="Hubert C."/>
        </authorList>
    </citation>
    <scope>NUCLEOTIDE SEQUENCE [LARGE SCALE GENOMIC DNA]</scope>
    <source>
        <strain evidence="11">E29_bin78</strain>
    </source>
</reference>
<evidence type="ECO:0000256" key="3">
    <source>
        <dbReference type="ARBA" id="ARBA00022553"/>
    </source>
</evidence>
<proteinExistence type="predicted"/>
<keyword evidence="8" id="KW-0902">Two-component regulatory system</keyword>
<dbReference type="SUPFAM" id="SSF55874">
    <property type="entry name" value="ATPase domain of HSP90 chaperone/DNA topoisomerase II/histidine kinase"/>
    <property type="match status" value="1"/>
</dbReference>
<dbReference type="SMART" id="SM00065">
    <property type="entry name" value="GAF"/>
    <property type="match status" value="1"/>
</dbReference>
<evidence type="ECO:0000313" key="12">
    <source>
        <dbReference type="Proteomes" id="UP000320679"/>
    </source>
</evidence>
<evidence type="ECO:0000256" key="4">
    <source>
        <dbReference type="ARBA" id="ARBA00022679"/>
    </source>
</evidence>
<protein>
    <recommendedName>
        <fullName evidence="2">histidine kinase</fullName>
        <ecNumber evidence="2">2.7.13.3</ecNumber>
    </recommendedName>
</protein>
<comment type="catalytic activity">
    <reaction evidence="1">
        <text>ATP + protein L-histidine = ADP + protein N-phospho-L-histidine.</text>
        <dbReference type="EC" id="2.7.13.3"/>
    </reaction>
</comment>
<keyword evidence="9" id="KW-0175">Coiled coil</keyword>
<evidence type="ECO:0000256" key="2">
    <source>
        <dbReference type="ARBA" id="ARBA00012438"/>
    </source>
</evidence>
<feature type="domain" description="Histidine kinase" evidence="10">
    <location>
        <begin position="216"/>
        <end position="426"/>
    </location>
</feature>
<dbReference type="PROSITE" id="PS50109">
    <property type="entry name" value="HIS_KIN"/>
    <property type="match status" value="1"/>
</dbReference>
<dbReference type="InterPro" id="IPR029016">
    <property type="entry name" value="GAF-like_dom_sf"/>
</dbReference>
<dbReference type="SUPFAM" id="SSF47384">
    <property type="entry name" value="Homodimeric domain of signal transducing histidine kinase"/>
    <property type="match status" value="1"/>
</dbReference>
<evidence type="ECO:0000259" key="10">
    <source>
        <dbReference type="PROSITE" id="PS50109"/>
    </source>
</evidence>
<evidence type="ECO:0000256" key="9">
    <source>
        <dbReference type="SAM" id="Coils"/>
    </source>
</evidence>
<dbReference type="Proteomes" id="UP000320679">
    <property type="component" value="Unassembled WGS sequence"/>
</dbReference>
<dbReference type="AlphaFoldDB" id="A0A523UPY6"/>
<evidence type="ECO:0000256" key="1">
    <source>
        <dbReference type="ARBA" id="ARBA00000085"/>
    </source>
</evidence>
<feature type="coiled-coil region" evidence="9">
    <location>
        <begin position="162"/>
        <end position="189"/>
    </location>
</feature>
<gene>
    <name evidence="11" type="ORF">E3J59_05140</name>
</gene>
<accession>A0A523UPY6</accession>
<dbReference type="Pfam" id="PF13185">
    <property type="entry name" value="GAF_2"/>
    <property type="match status" value="1"/>
</dbReference>
<dbReference type="Pfam" id="PF02518">
    <property type="entry name" value="HATPase_c"/>
    <property type="match status" value="1"/>
</dbReference>
<dbReference type="Gene3D" id="3.30.565.10">
    <property type="entry name" value="Histidine kinase-like ATPase, C-terminal domain"/>
    <property type="match status" value="1"/>
</dbReference>
<name>A0A523UPY6_UNCAE</name>
<dbReference type="Gene3D" id="3.30.450.40">
    <property type="match status" value="1"/>
</dbReference>
<dbReference type="Pfam" id="PF00512">
    <property type="entry name" value="HisKA"/>
    <property type="match status" value="1"/>
</dbReference>
<dbReference type="EMBL" id="SOJK01000221">
    <property type="protein sequence ID" value="TET44361.1"/>
    <property type="molecule type" value="Genomic_DNA"/>
</dbReference>
<dbReference type="CDD" id="cd00082">
    <property type="entry name" value="HisKA"/>
    <property type="match status" value="1"/>
</dbReference>
<evidence type="ECO:0000313" key="11">
    <source>
        <dbReference type="EMBL" id="TET44361.1"/>
    </source>
</evidence>
<sequence length="433" mass="48286">MKKLSVFEMKKLNEVLSAISSLSDVSKILRLIVNTAIRVTGSQRSVIMILDKEKQKIRQAAVAAPSREFSYPVKEPKSDDITWRVIKEKKPISIKVKVTDSSVPKSRHLEKGVRTVLGLPLIGQEKVLGSLIISSVSPDAFGKEEVQILSILANQAAIAIEKSELIATLEEAQIKLQNWGKELEEKVKEKTEELKRSQTYLFQSEKLAGIGQLAAGVAHEMRNPLGVIATSLYYLKDILSPQDKSVKRHFEIMNAEIARCQIIINNLLEFSRKSEKEIELVDVNRLLEMSLSLLEKDLLVRDIHLVKEMSNIPKILANMDEMKQVLLNLILNATQSMPKGGELKVKTSRAGKEKIRIKIKDTGVGIRKEDLSEIFNPFFTTKAPGEGTGLGLSLVYSVIESYEGTIQVESKKGKGTSFIIELPIFQEKGRGGK</sequence>
<dbReference type="InterPro" id="IPR003661">
    <property type="entry name" value="HisK_dim/P_dom"/>
</dbReference>
<evidence type="ECO:0000256" key="7">
    <source>
        <dbReference type="ARBA" id="ARBA00022840"/>
    </source>
</evidence>
<keyword evidence="4" id="KW-0808">Transferase</keyword>
<dbReference type="PANTHER" id="PTHR43065">
    <property type="entry name" value="SENSOR HISTIDINE KINASE"/>
    <property type="match status" value="1"/>
</dbReference>
<keyword evidence="3" id="KW-0597">Phosphoprotein</keyword>
<comment type="caution">
    <text evidence="11">The sequence shown here is derived from an EMBL/GenBank/DDBJ whole genome shotgun (WGS) entry which is preliminary data.</text>
</comment>